<keyword evidence="5" id="KW-1185">Reference proteome</keyword>
<dbReference type="InterPro" id="IPR010559">
    <property type="entry name" value="Sig_transdc_His_kin_internal"/>
</dbReference>
<proteinExistence type="predicted"/>
<evidence type="ECO:0000313" key="5">
    <source>
        <dbReference type="Proteomes" id="UP000627292"/>
    </source>
</evidence>
<evidence type="ECO:0000259" key="3">
    <source>
        <dbReference type="Pfam" id="PF06580"/>
    </source>
</evidence>
<evidence type="ECO:0000256" key="1">
    <source>
        <dbReference type="SAM" id="Coils"/>
    </source>
</evidence>
<gene>
    <name evidence="4" type="ORF">GCM10011379_27210</name>
</gene>
<organism evidence="4 5">
    <name type="scientific">Filimonas zeae</name>
    <dbReference type="NCBI Taxonomy" id="1737353"/>
    <lineage>
        <taxon>Bacteria</taxon>
        <taxon>Pseudomonadati</taxon>
        <taxon>Bacteroidota</taxon>
        <taxon>Chitinophagia</taxon>
        <taxon>Chitinophagales</taxon>
        <taxon>Chitinophagaceae</taxon>
        <taxon>Filimonas</taxon>
    </lineage>
</organism>
<feature type="domain" description="Signal transduction histidine kinase internal region" evidence="3">
    <location>
        <begin position="307"/>
        <end position="383"/>
    </location>
</feature>
<evidence type="ECO:0000256" key="2">
    <source>
        <dbReference type="SAM" id="Phobius"/>
    </source>
</evidence>
<dbReference type="RefSeq" id="WP_188953103.1">
    <property type="nucleotide sequence ID" value="NZ_BMIB01000003.1"/>
</dbReference>
<keyword evidence="1" id="KW-0175">Coiled coil</keyword>
<dbReference type="InterPro" id="IPR029151">
    <property type="entry name" value="Sensor-like_sf"/>
</dbReference>
<dbReference type="Gene3D" id="3.30.450.20">
    <property type="entry name" value="PAS domain"/>
    <property type="match status" value="1"/>
</dbReference>
<accession>A0A917MWC5</accession>
<reference evidence="4" key="2">
    <citation type="submission" date="2020-09" db="EMBL/GenBank/DDBJ databases">
        <authorList>
            <person name="Sun Q."/>
            <person name="Zhou Y."/>
        </authorList>
    </citation>
    <scope>NUCLEOTIDE SEQUENCE</scope>
    <source>
        <strain evidence="4">CGMCC 1.15290</strain>
    </source>
</reference>
<comment type="caution">
    <text evidence="4">The sequence shown here is derived from an EMBL/GenBank/DDBJ whole genome shotgun (WGS) entry which is preliminary data.</text>
</comment>
<keyword evidence="2" id="KW-0812">Transmembrane</keyword>
<keyword evidence="2" id="KW-1133">Transmembrane helix</keyword>
<dbReference type="EMBL" id="BMIB01000003">
    <property type="protein sequence ID" value="GGH69681.1"/>
    <property type="molecule type" value="Genomic_DNA"/>
</dbReference>
<sequence>MATKVYQLKAAVIRNEFRGFVKGLDDAALVVTQSPDTSTLQQNLPFAATLLLNHPSVKHGFYALISGRDTIAYGLQKQEKGYVRAALLPYQRQQIACVAGIDSLYESAVIRSADSLHWLATARYRLADTSTLVLGLDINLQQLQHYLWSVDTTGRAYAFITDEQGTYLSHPDELLIGRKMENVTGNDSKRLGDSVTTYETVTSAYLQLPVVRYSTPLLLAGAQWKLIVDTPMLAVDEDVKAIERYILLLLVTTAVLIIILIGWAQNKWQKEFMLRQQAELTRQELLAEKQALSLMAERQQKDNALLQLNTLKEKVNPHFLFNSLSSLNALIDQSPETAQAFVMKLSRVYRYVLDAYPDGVATVAAELNFAREYFFLLKIRFGQGLAPLAEELPEELLTRRIPFMSIQTLIENAVKHNVVSRDMPLHITIHIKNDHLIVSNNLQLRNDVTASGGQGLHYLQSTYSHLGSGNFRCGVEGGSFVCYLPLLPASR</sequence>
<name>A0A917MWC5_9BACT</name>
<dbReference type="InterPro" id="IPR050640">
    <property type="entry name" value="Bact_2-comp_sensor_kinase"/>
</dbReference>
<dbReference type="Pfam" id="PF06580">
    <property type="entry name" value="His_kinase"/>
    <property type="match status" value="1"/>
</dbReference>
<dbReference type="PANTHER" id="PTHR34220">
    <property type="entry name" value="SENSOR HISTIDINE KINASE YPDA"/>
    <property type="match status" value="1"/>
</dbReference>
<evidence type="ECO:0000313" key="4">
    <source>
        <dbReference type="EMBL" id="GGH69681.1"/>
    </source>
</evidence>
<feature type="coiled-coil region" evidence="1">
    <location>
        <begin position="275"/>
        <end position="314"/>
    </location>
</feature>
<protein>
    <recommendedName>
        <fullName evidence="3">Signal transduction histidine kinase internal region domain-containing protein</fullName>
    </recommendedName>
</protein>
<feature type="transmembrane region" description="Helical" evidence="2">
    <location>
        <begin position="245"/>
        <end position="264"/>
    </location>
</feature>
<dbReference type="GO" id="GO:0016020">
    <property type="term" value="C:membrane"/>
    <property type="evidence" value="ECO:0007669"/>
    <property type="project" value="InterPro"/>
</dbReference>
<dbReference type="SUPFAM" id="SSF103190">
    <property type="entry name" value="Sensory domain-like"/>
    <property type="match status" value="1"/>
</dbReference>
<dbReference type="PANTHER" id="PTHR34220:SF7">
    <property type="entry name" value="SENSOR HISTIDINE KINASE YPDA"/>
    <property type="match status" value="1"/>
</dbReference>
<dbReference type="AlphaFoldDB" id="A0A917MWC5"/>
<keyword evidence="2" id="KW-0472">Membrane</keyword>
<dbReference type="GO" id="GO:0000155">
    <property type="term" value="F:phosphorelay sensor kinase activity"/>
    <property type="evidence" value="ECO:0007669"/>
    <property type="project" value="InterPro"/>
</dbReference>
<reference evidence="4" key="1">
    <citation type="journal article" date="2014" name="Int. J. Syst. Evol. Microbiol.">
        <title>Complete genome sequence of Corynebacterium casei LMG S-19264T (=DSM 44701T), isolated from a smear-ripened cheese.</title>
        <authorList>
            <consortium name="US DOE Joint Genome Institute (JGI-PGF)"/>
            <person name="Walter F."/>
            <person name="Albersmeier A."/>
            <person name="Kalinowski J."/>
            <person name="Ruckert C."/>
        </authorList>
    </citation>
    <scope>NUCLEOTIDE SEQUENCE</scope>
    <source>
        <strain evidence="4">CGMCC 1.15290</strain>
    </source>
</reference>
<dbReference type="Proteomes" id="UP000627292">
    <property type="component" value="Unassembled WGS sequence"/>
</dbReference>